<dbReference type="EMBL" id="JBBPBM010000033">
    <property type="protein sequence ID" value="KAK8533046.1"/>
    <property type="molecule type" value="Genomic_DNA"/>
</dbReference>
<proteinExistence type="predicted"/>
<protein>
    <submittedName>
        <fullName evidence="2">Uncharacterized protein</fullName>
    </submittedName>
</protein>
<organism evidence="2 3">
    <name type="scientific">Hibiscus sabdariffa</name>
    <name type="common">roselle</name>
    <dbReference type="NCBI Taxonomy" id="183260"/>
    <lineage>
        <taxon>Eukaryota</taxon>
        <taxon>Viridiplantae</taxon>
        <taxon>Streptophyta</taxon>
        <taxon>Embryophyta</taxon>
        <taxon>Tracheophyta</taxon>
        <taxon>Spermatophyta</taxon>
        <taxon>Magnoliopsida</taxon>
        <taxon>eudicotyledons</taxon>
        <taxon>Gunneridae</taxon>
        <taxon>Pentapetalae</taxon>
        <taxon>rosids</taxon>
        <taxon>malvids</taxon>
        <taxon>Malvales</taxon>
        <taxon>Malvaceae</taxon>
        <taxon>Malvoideae</taxon>
        <taxon>Hibiscus</taxon>
    </lineage>
</organism>
<feature type="region of interest" description="Disordered" evidence="1">
    <location>
        <begin position="1"/>
        <end position="39"/>
    </location>
</feature>
<evidence type="ECO:0000313" key="3">
    <source>
        <dbReference type="Proteomes" id="UP001472677"/>
    </source>
</evidence>
<keyword evidence="3" id="KW-1185">Reference proteome</keyword>
<comment type="caution">
    <text evidence="2">The sequence shown here is derived from an EMBL/GenBank/DDBJ whole genome shotgun (WGS) entry which is preliminary data.</text>
</comment>
<evidence type="ECO:0000256" key="1">
    <source>
        <dbReference type="SAM" id="MobiDB-lite"/>
    </source>
</evidence>
<accession>A0ABR2D9G9</accession>
<gene>
    <name evidence="2" type="ORF">V6N12_076327</name>
</gene>
<reference evidence="2 3" key="1">
    <citation type="journal article" date="2024" name="G3 (Bethesda)">
        <title>Genome assembly of Hibiscus sabdariffa L. provides insights into metabolisms of medicinal natural products.</title>
        <authorList>
            <person name="Kim T."/>
        </authorList>
    </citation>
    <scope>NUCLEOTIDE SEQUENCE [LARGE SCALE GENOMIC DNA]</scope>
    <source>
        <strain evidence="2">TK-2024</strain>
        <tissue evidence="2">Old leaves</tissue>
    </source>
</reference>
<name>A0ABR2D9G9_9ROSI</name>
<evidence type="ECO:0000313" key="2">
    <source>
        <dbReference type="EMBL" id="KAK8533046.1"/>
    </source>
</evidence>
<sequence length="134" mass="15338">MEVENQEETYIDNSNMKVDVEEEKDKGGEEPKEELGPIMKKKDAMTMGLHAKSLTFNMFGVTKDVDIKNCLLIDNQKSNVHDKLHSYINMNMDVDPGKNVPFDLGNKEMVLDMFEKGREPHDYSLRTQSLLATI</sequence>
<feature type="compositionally biased region" description="Basic and acidic residues" evidence="1">
    <location>
        <begin position="23"/>
        <end position="39"/>
    </location>
</feature>
<feature type="compositionally biased region" description="Acidic residues" evidence="1">
    <location>
        <begin position="1"/>
        <end position="10"/>
    </location>
</feature>
<dbReference type="Proteomes" id="UP001472677">
    <property type="component" value="Unassembled WGS sequence"/>
</dbReference>